<accession>A0A4R1EVV3</accession>
<dbReference type="Gene3D" id="1.10.101.10">
    <property type="entry name" value="PGBD-like superfamily/PGBD"/>
    <property type="match status" value="1"/>
</dbReference>
<evidence type="ECO:0000259" key="1">
    <source>
        <dbReference type="Pfam" id="PF01471"/>
    </source>
</evidence>
<dbReference type="InterPro" id="IPR036365">
    <property type="entry name" value="PGBD-like_sf"/>
</dbReference>
<dbReference type="SUPFAM" id="SSF47090">
    <property type="entry name" value="PGBD-like"/>
    <property type="match status" value="1"/>
</dbReference>
<dbReference type="Gene3D" id="3.20.20.370">
    <property type="entry name" value="Glycoside hydrolase/deacetylase"/>
    <property type="match status" value="1"/>
</dbReference>
<name>A0A4R1EVV3_9GAMM</name>
<keyword evidence="3" id="KW-1185">Reference proteome</keyword>
<dbReference type="Pfam" id="PF01471">
    <property type="entry name" value="PG_binding_1"/>
    <property type="match status" value="1"/>
</dbReference>
<dbReference type="AlphaFoldDB" id="A0A4R1EVV3"/>
<evidence type="ECO:0000313" key="2">
    <source>
        <dbReference type="EMBL" id="TCJ83248.1"/>
    </source>
</evidence>
<dbReference type="InterPro" id="IPR002477">
    <property type="entry name" value="Peptidoglycan-bd-like"/>
</dbReference>
<dbReference type="InterPro" id="IPR036366">
    <property type="entry name" value="PGBDSf"/>
</dbReference>
<dbReference type="EMBL" id="SMFQ01000005">
    <property type="protein sequence ID" value="TCJ83248.1"/>
    <property type="molecule type" value="Genomic_DNA"/>
</dbReference>
<organism evidence="2 3">
    <name type="scientific">Cocleimonas flava</name>
    <dbReference type="NCBI Taxonomy" id="634765"/>
    <lineage>
        <taxon>Bacteria</taxon>
        <taxon>Pseudomonadati</taxon>
        <taxon>Pseudomonadota</taxon>
        <taxon>Gammaproteobacteria</taxon>
        <taxon>Thiotrichales</taxon>
        <taxon>Thiotrichaceae</taxon>
        <taxon>Cocleimonas</taxon>
    </lineage>
</organism>
<dbReference type="RefSeq" id="WP_207907169.1">
    <property type="nucleotide sequence ID" value="NZ_BAAAFU010000007.1"/>
</dbReference>
<sequence>MPTYNPSFITQQYLHTANSPFLDKVVFTIDHLHEGGPGIYSTFDVVKHLVSKQIPVTIFIQCSDPLNFCPAEKRIAQSIYDLDHNLVSLGAHALTRGNSQANQSNNLDKIKDVIADITGAEPQIMSYHGSNAGPENGISYAGITYARGITSVWSDASADNPLNTPVMNINSVNAAYDFIQQRNAANLSATLFVHSVELTSGSVKKLTFDTIVADVIGRRLQAMSYLSAMQTDYTGAPPTPGPTQPIDPPPGTPCPLRHFANSKITQYLRVNKRDGVNGVFQVAELQRFLNELGLGAGTADGIFGSNTKLAVISYQIIKGLGPDGIVGANTRASINAYCD</sequence>
<evidence type="ECO:0000313" key="3">
    <source>
        <dbReference type="Proteomes" id="UP000294887"/>
    </source>
</evidence>
<proteinExistence type="predicted"/>
<dbReference type="Proteomes" id="UP000294887">
    <property type="component" value="Unassembled WGS sequence"/>
</dbReference>
<protein>
    <submittedName>
        <fullName evidence="2">Putative peptidoglycan binding protein</fullName>
    </submittedName>
</protein>
<feature type="domain" description="Peptidoglycan binding-like" evidence="1">
    <location>
        <begin position="281"/>
        <end position="332"/>
    </location>
</feature>
<reference evidence="2 3" key="1">
    <citation type="submission" date="2019-03" db="EMBL/GenBank/DDBJ databases">
        <title>Genomic Encyclopedia of Type Strains, Phase IV (KMG-IV): sequencing the most valuable type-strain genomes for metagenomic binning, comparative biology and taxonomic classification.</title>
        <authorList>
            <person name="Goeker M."/>
        </authorList>
    </citation>
    <scope>NUCLEOTIDE SEQUENCE [LARGE SCALE GENOMIC DNA]</scope>
    <source>
        <strain evidence="2 3">DSM 24830</strain>
    </source>
</reference>
<comment type="caution">
    <text evidence="2">The sequence shown here is derived from an EMBL/GenBank/DDBJ whole genome shotgun (WGS) entry which is preliminary data.</text>
</comment>
<gene>
    <name evidence="2" type="ORF">EV695_3988</name>
</gene>